<organism evidence="1">
    <name type="scientific">viral metagenome</name>
    <dbReference type="NCBI Taxonomy" id="1070528"/>
    <lineage>
        <taxon>unclassified sequences</taxon>
        <taxon>metagenomes</taxon>
        <taxon>organismal metagenomes</taxon>
    </lineage>
</organism>
<proteinExistence type="predicted"/>
<evidence type="ECO:0000313" key="1">
    <source>
        <dbReference type="EMBL" id="QJA75879.1"/>
    </source>
</evidence>
<protein>
    <submittedName>
        <fullName evidence="1">Uncharacterized protein</fullName>
    </submittedName>
</protein>
<gene>
    <name evidence="1" type="ORF">MM415A01667_0005</name>
</gene>
<accession>A0A6M3K135</accession>
<dbReference type="EMBL" id="MT142190">
    <property type="protein sequence ID" value="QJA75879.1"/>
    <property type="molecule type" value="Genomic_DNA"/>
</dbReference>
<reference evidence="1" key="1">
    <citation type="submission" date="2020-03" db="EMBL/GenBank/DDBJ databases">
        <title>The deep terrestrial virosphere.</title>
        <authorList>
            <person name="Holmfeldt K."/>
            <person name="Nilsson E."/>
            <person name="Simone D."/>
            <person name="Lopez-Fernandez M."/>
            <person name="Wu X."/>
            <person name="de Brujin I."/>
            <person name="Lundin D."/>
            <person name="Andersson A."/>
            <person name="Bertilsson S."/>
            <person name="Dopson M."/>
        </authorList>
    </citation>
    <scope>NUCLEOTIDE SEQUENCE</scope>
    <source>
        <strain evidence="1">MM415A01667</strain>
    </source>
</reference>
<name>A0A6M3K135_9ZZZZ</name>
<sequence>MTVQRWVFDEGGPNEYTFPRNPDRYGGDTFWRYELRGNEVDIIGASLPTIQADGFRGARRVIRFTAITGDMMRTLQRFYLNMEVIENCKDHLYGSTIAFNCFIEGFTPVIHPTAGSFPGTTEDTYDLELTLVRMS</sequence>
<dbReference type="AlphaFoldDB" id="A0A6M3K135"/>